<dbReference type="GO" id="GO:0043161">
    <property type="term" value="P:proteasome-mediated ubiquitin-dependent protein catabolic process"/>
    <property type="evidence" value="ECO:0007669"/>
    <property type="project" value="TreeGrafter"/>
</dbReference>
<protein>
    <submittedName>
        <fullName evidence="4">Proteasome regulatory particle base subunit</fullName>
    </submittedName>
</protein>
<dbReference type="InterPro" id="IPR003903">
    <property type="entry name" value="UIM_dom"/>
</dbReference>
<keyword evidence="2 4" id="KW-0647">Proteasome</keyword>
<dbReference type="Gene3D" id="1.10.287.3990">
    <property type="match status" value="1"/>
</dbReference>
<evidence type="ECO:0000259" key="3">
    <source>
        <dbReference type="PROSITE" id="PS50234"/>
    </source>
</evidence>
<dbReference type="PROSITE" id="PS50234">
    <property type="entry name" value="VWFA"/>
    <property type="match status" value="1"/>
</dbReference>
<dbReference type="AlphaFoldDB" id="A0AAV5RHT9"/>
<dbReference type="GO" id="GO:0036435">
    <property type="term" value="F:K48-linked polyubiquitin modification-dependent protein binding"/>
    <property type="evidence" value="ECO:0007669"/>
    <property type="project" value="UniProtKB-ARBA"/>
</dbReference>
<dbReference type="GO" id="GO:0005634">
    <property type="term" value="C:nucleus"/>
    <property type="evidence" value="ECO:0007669"/>
    <property type="project" value="TreeGrafter"/>
</dbReference>
<gene>
    <name evidence="4" type="ORF">DASB73_012660</name>
</gene>
<evidence type="ECO:0000313" key="4">
    <source>
        <dbReference type="EMBL" id="GMM50308.1"/>
    </source>
</evidence>
<dbReference type="Gene3D" id="3.40.50.410">
    <property type="entry name" value="von Willebrand factor, type A domain"/>
    <property type="match status" value="1"/>
</dbReference>
<dbReference type="InterPro" id="IPR027040">
    <property type="entry name" value="PSMD4"/>
</dbReference>
<comment type="caution">
    <text evidence="4">The sequence shown here is derived from an EMBL/GenBank/DDBJ whole genome shotgun (WGS) entry which is preliminary data.</text>
</comment>
<organism evidence="4 5">
    <name type="scientific">Starmerella bacillaris</name>
    <name type="common">Yeast</name>
    <name type="synonym">Candida zemplinina</name>
    <dbReference type="NCBI Taxonomy" id="1247836"/>
    <lineage>
        <taxon>Eukaryota</taxon>
        <taxon>Fungi</taxon>
        <taxon>Dikarya</taxon>
        <taxon>Ascomycota</taxon>
        <taxon>Saccharomycotina</taxon>
        <taxon>Dipodascomycetes</taxon>
        <taxon>Dipodascales</taxon>
        <taxon>Trichomonascaceae</taxon>
        <taxon>Starmerella</taxon>
    </lineage>
</organism>
<dbReference type="SMART" id="SM00327">
    <property type="entry name" value="VWA"/>
    <property type="match status" value="1"/>
</dbReference>
<dbReference type="GO" id="GO:0008540">
    <property type="term" value="C:proteasome regulatory particle, base subcomplex"/>
    <property type="evidence" value="ECO:0007669"/>
    <property type="project" value="TreeGrafter"/>
</dbReference>
<reference evidence="4 5" key="1">
    <citation type="journal article" date="2023" name="Elife">
        <title>Identification of key yeast species and microbe-microbe interactions impacting larval growth of Drosophila in the wild.</title>
        <authorList>
            <person name="Mure A."/>
            <person name="Sugiura Y."/>
            <person name="Maeda R."/>
            <person name="Honda K."/>
            <person name="Sakurai N."/>
            <person name="Takahashi Y."/>
            <person name="Watada M."/>
            <person name="Katoh T."/>
            <person name="Gotoh A."/>
            <person name="Gotoh Y."/>
            <person name="Taniguchi I."/>
            <person name="Nakamura K."/>
            <person name="Hayashi T."/>
            <person name="Katayama T."/>
            <person name="Uemura T."/>
            <person name="Hattori Y."/>
        </authorList>
    </citation>
    <scope>NUCLEOTIDE SEQUENCE [LARGE SCALE GENOMIC DNA]</scope>
    <source>
        <strain evidence="4 5">SB-73</strain>
    </source>
</reference>
<dbReference type="PANTHER" id="PTHR10223:SF0">
    <property type="entry name" value="26S PROTEASOME NON-ATPASE REGULATORY SUBUNIT 4"/>
    <property type="match status" value="1"/>
</dbReference>
<keyword evidence="5" id="KW-1185">Reference proteome</keyword>
<dbReference type="SUPFAM" id="SSF53300">
    <property type="entry name" value="vWA-like"/>
    <property type="match status" value="1"/>
</dbReference>
<proteinExistence type="inferred from homology"/>
<dbReference type="PROSITE" id="PS50330">
    <property type="entry name" value="UIM"/>
    <property type="match status" value="1"/>
</dbReference>
<comment type="similarity">
    <text evidence="1">Belongs to the proteasome subunit S5A family.</text>
</comment>
<accession>A0AAV5RHT9</accession>
<dbReference type="Proteomes" id="UP001362899">
    <property type="component" value="Unassembled WGS sequence"/>
</dbReference>
<feature type="domain" description="VWFA" evidence="3">
    <location>
        <begin position="5"/>
        <end position="184"/>
    </location>
</feature>
<evidence type="ECO:0000256" key="1">
    <source>
        <dbReference type="ARBA" id="ARBA00005574"/>
    </source>
</evidence>
<dbReference type="InterPro" id="IPR002035">
    <property type="entry name" value="VWF_A"/>
</dbReference>
<dbReference type="GO" id="GO:0005829">
    <property type="term" value="C:cytosol"/>
    <property type="evidence" value="ECO:0007669"/>
    <property type="project" value="TreeGrafter"/>
</dbReference>
<dbReference type="Pfam" id="PF13519">
    <property type="entry name" value="VWA_2"/>
    <property type="match status" value="1"/>
</dbReference>
<sequence length="233" mass="25068">MVLEATMIVLDTSEYMRNGDYFPTRLIAAQDAVSSIFSAKVNDNPENTVGLMTLGGSVRVTFLRDAAKFQPAVRGAQVDGAQRSLSSAIQVALLALRHRQNTKQHQRIVAIVGSPVPDSASDLKKLGARLRKNGVALDIICIGKEEGNSAKLDEFVASVNASSNSNFLDVEPSSTELVDIVRRSPICSDAGGGFGDEMDFAEDPELAMALRLSLQEEQQRQERAASEQTEAAS</sequence>
<evidence type="ECO:0000256" key="2">
    <source>
        <dbReference type="ARBA" id="ARBA00022942"/>
    </source>
</evidence>
<name>A0AAV5RHT9_STABA</name>
<dbReference type="EMBL" id="BTGC01000003">
    <property type="protein sequence ID" value="GMM50308.1"/>
    <property type="molecule type" value="Genomic_DNA"/>
</dbReference>
<evidence type="ECO:0000313" key="5">
    <source>
        <dbReference type="Proteomes" id="UP001362899"/>
    </source>
</evidence>
<dbReference type="InterPro" id="IPR036465">
    <property type="entry name" value="vWFA_dom_sf"/>
</dbReference>
<dbReference type="PANTHER" id="PTHR10223">
    <property type="entry name" value="26S PROTEASOME NON-ATPASE REGULATORY SUBUNIT 4"/>
    <property type="match status" value="1"/>
</dbReference>
<dbReference type="FunFam" id="3.40.50.410:FF:000005">
    <property type="entry name" value="26S proteasome non-ATPase regulatory subunit 4"/>
    <property type="match status" value="1"/>
</dbReference>